<dbReference type="GeneID" id="81209887"/>
<protein>
    <submittedName>
        <fullName evidence="4">Cupin domain-containing protein</fullName>
    </submittedName>
</protein>
<dbReference type="PANTHER" id="PTHR35848:SF9">
    <property type="entry name" value="SLL1358 PROTEIN"/>
    <property type="match status" value="1"/>
</dbReference>
<dbReference type="SUPFAM" id="SSF51182">
    <property type="entry name" value="RmlC-like cupins"/>
    <property type="match status" value="1"/>
</dbReference>
<comment type="caution">
    <text evidence="4">The sequence shown here is derived from an EMBL/GenBank/DDBJ whole genome shotgun (WGS) entry which is preliminary data.</text>
</comment>
<evidence type="ECO:0000256" key="2">
    <source>
        <dbReference type="SAM" id="MobiDB-lite"/>
    </source>
</evidence>
<organism evidence="4 5">
    <name type="scientific">Halobaculum halobium</name>
    <dbReference type="NCBI Taxonomy" id="3032281"/>
    <lineage>
        <taxon>Archaea</taxon>
        <taxon>Methanobacteriati</taxon>
        <taxon>Methanobacteriota</taxon>
        <taxon>Stenosarchaea group</taxon>
        <taxon>Halobacteria</taxon>
        <taxon>Halobacteriales</taxon>
        <taxon>Haloferacaceae</taxon>
        <taxon>Halobaculum</taxon>
    </lineage>
</organism>
<dbReference type="EMBL" id="JBHSWX010000012">
    <property type="protein sequence ID" value="MFC6786787.1"/>
    <property type="molecule type" value="Genomic_DNA"/>
</dbReference>
<dbReference type="Gene3D" id="2.60.120.10">
    <property type="entry name" value="Jelly Rolls"/>
    <property type="match status" value="1"/>
</dbReference>
<dbReference type="Proteomes" id="UP001596443">
    <property type="component" value="Unassembled WGS sequence"/>
</dbReference>
<dbReference type="GO" id="GO:0046872">
    <property type="term" value="F:metal ion binding"/>
    <property type="evidence" value="ECO:0007669"/>
    <property type="project" value="UniProtKB-KW"/>
</dbReference>
<keyword evidence="1" id="KW-0479">Metal-binding</keyword>
<evidence type="ECO:0000313" key="5">
    <source>
        <dbReference type="Proteomes" id="UP001596443"/>
    </source>
</evidence>
<proteinExistence type="predicted"/>
<dbReference type="PANTHER" id="PTHR35848">
    <property type="entry name" value="OXALATE-BINDING PROTEIN"/>
    <property type="match status" value="1"/>
</dbReference>
<accession>A0ABD5TEB4</accession>
<evidence type="ECO:0000313" key="4">
    <source>
        <dbReference type="EMBL" id="MFC6786787.1"/>
    </source>
</evidence>
<evidence type="ECO:0000259" key="3">
    <source>
        <dbReference type="Pfam" id="PF07883"/>
    </source>
</evidence>
<feature type="region of interest" description="Disordered" evidence="2">
    <location>
        <begin position="76"/>
        <end position="106"/>
    </location>
</feature>
<dbReference type="InterPro" id="IPR051610">
    <property type="entry name" value="GPI/OXD"/>
</dbReference>
<dbReference type="InterPro" id="IPR014710">
    <property type="entry name" value="RmlC-like_jellyroll"/>
</dbReference>
<dbReference type="Pfam" id="PF07883">
    <property type="entry name" value="Cupin_2"/>
    <property type="match status" value="1"/>
</dbReference>
<dbReference type="AlphaFoldDB" id="A0ABD5TEB4"/>
<dbReference type="InterPro" id="IPR011051">
    <property type="entry name" value="RmlC_Cupin_sf"/>
</dbReference>
<evidence type="ECO:0000256" key="1">
    <source>
        <dbReference type="ARBA" id="ARBA00022723"/>
    </source>
</evidence>
<name>A0ABD5TEB4_9EURY</name>
<dbReference type="RefSeq" id="WP_284060992.1">
    <property type="nucleotide sequence ID" value="NZ_CP126158.1"/>
</dbReference>
<keyword evidence="5" id="KW-1185">Reference proteome</keyword>
<reference evidence="4 5" key="1">
    <citation type="journal article" date="2019" name="Int. J. Syst. Evol. Microbiol.">
        <title>The Global Catalogue of Microorganisms (GCM) 10K type strain sequencing project: providing services to taxonomists for standard genome sequencing and annotation.</title>
        <authorList>
            <consortium name="The Broad Institute Genomics Platform"/>
            <consortium name="The Broad Institute Genome Sequencing Center for Infectious Disease"/>
            <person name="Wu L."/>
            <person name="Ma J."/>
        </authorList>
    </citation>
    <scope>NUCLEOTIDE SEQUENCE [LARGE SCALE GENOMIC DNA]</scope>
    <source>
        <strain evidence="4 5">SYNS20</strain>
    </source>
</reference>
<sequence length="106" mass="11805">MSYTRVNYRDVEPAAGAMHFLRDPLECEEVGVTVVDCDPGWTGKEHDHAERNHEEVYLLMDGEATVTVDNEDIHMEPGDAIRIPPESTRQIRNGDDESTLVLAGAP</sequence>
<dbReference type="InterPro" id="IPR013096">
    <property type="entry name" value="Cupin_2"/>
</dbReference>
<feature type="domain" description="Cupin type-2" evidence="3">
    <location>
        <begin position="35"/>
        <end position="102"/>
    </location>
</feature>
<gene>
    <name evidence="4" type="ORF">ACFQFD_12560</name>
</gene>